<dbReference type="InterPro" id="IPR027417">
    <property type="entry name" value="P-loop_NTPase"/>
</dbReference>
<proteinExistence type="predicted"/>
<organism evidence="1 2">
    <name type="scientific">Corynebacterium meitnerae</name>
    <dbReference type="NCBI Taxonomy" id="2913498"/>
    <lineage>
        <taxon>Bacteria</taxon>
        <taxon>Bacillati</taxon>
        <taxon>Actinomycetota</taxon>
        <taxon>Actinomycetes</taxon>
        <taxon>Mycobacteriales</taxon>
        <taxon>Corynebacteriaceae</taxon>
        <taxon>Corynebacterium</taxon>
    </lineage>
</organism>
<dbReference type="Gene3D" id="3.40.50.300">
    <property type="entry name" value="P-loop containing nucleotide triphosphate hydrolases"/>
    <property type="match status" value="1"/>
</dbReference>
<evidence type="ECO:0000313" key="2">
    <source>
        <dbReference type="Proteomes" id="UP001146468"/>
    </source>
</evidence>
<keyword evidence="2" id="KW-1185">Reference proteome</keyword>
<sequence length="233" mass="25931">MEPIFNVTDLVVRKGDDPLTFDIGEGLTLLITERESGSSTLCMTLAGRYKQFGGTIALSGTNTTPRQRFKRVAMAGLTMLDGLERQVDTRHILREQIAWSQPFFKLIPRDVLAHPNVEPWLEVLNLTDLDVSLDVGDLTVEDRFRLRVLLALVSRPDADALVIDDIDQIRSLRLRSVILDDLVELSKHLPVVVNSVNDDPGNHADAIVDLRHTVETSKASEPSEASKEEQVNA</sequence>
<evidence type="ECO:0008006" key="3">
    <source>
        <dbReference type="Google" id="ProtNLM"/>
    </source>
</evidence>
<dbReference type="EMBL" id="JAKMUS010000010">
    <property type="protein sequence ID" value="MCZ9294313.1"/>
    <property type="molecule type" value="Genomic_DNA"/>
</dbReference>
<gene>
    <name evidence="1" type="ORF">L8U60_07435</name>
</gene>
<evidence type="ECO:0000313" key="1">
    <source>
        <dbReference type="EMBL" id="MCZ9294313.1"/>
    </source>
</evidence>
<name>A0A9X3LWY8_9CORY</name>
<reference evidence="1" key="1">
    <citation type="submission" date="2022-02" db="EMBL/GenBank/DDBJ databases">
        <title>Corynebacterium sp. from urogenital microbiome.</title>
        <authorList>
            <person name="Cappelli E.A."/>
            <person name="Ribeiro T.G."/>
            <person name="Peixe L."/>
        </authorList>
    </citation>
    <scope>NUCLEOTIDE SEQUENCE</scope>
    <source>
        <strain evidence="1">C8Ua_172</strain>
    </source>
</reference>
<comment type="caution">
    <text evidence="1">The sequence shown here is derived from an EMBL/GenBank/DDBJ whole genome shotgun (WGS) entry which is preliminary data.</text>
</comment>
<dbReference type="SUPFAM" id="SSF52540">
    <property type="entry name" value="P-loop containing nucleoside triphosphate hydrolases"/>
    <property type="match status" value="1"/>
</dbReference>
<dbReference type="Proteomes" id="UP001146468">
    <property type="component" value="Unassembled WGS sequence"/>
</dbReference>
<dbReference type="RefSeq" id="WP_269965734.1">
    <property type="nucleotide sequence ID" value="NZ_JAKMUS010000010.1"/>
</dbReference>
<dbReference type="AlphaFoldDB" id="A0A9X3LWY8"/>
<protein>
    <recommendedName>
        <fullName evidence="3">ABC transporter ATP-binding protein</fullName>
    </recommendedName>
</protein>
<accession>A0A9X3LWY8</accession>